<feature type="compositionally biased region" description="Low complexity" evidence="1">
    <location>
        <begin position="318"/>
        <end position="328"/>
    </location>
</feature>
<evidence type="ECO:0000313" key="2">
    <source>
        <dbReference type="EMBL" id="KAK3281052.1"/>
    </source>
</evidence>
<name>A0AAE0GN44_9CHLO</name>
<gene>
    <name evidence="2" type="ORF">CYMTET_11140</name>
</gene>
<comment type="caution">
    <text evidence="2">The sequence shown here is derived from an EMBL/GenBank/DDBJ whole genome shotgun (WGS) entry which is preliminary data.</text>
</comment>
<organism evidence="2 3">
    <name type="scientific">Cymbomonas tetramitiformis</name>
    <dbReference type="NCBI Taxonomy" id="36881"/>
    <lineage>
        <taxon>Eukaryota</taxon>
        <taxon>Viridiplantae</taxon>
        <taxon>Chlorophyta</taxon>
        <taxon>Pyramimonadophyceae</taxon>
        <taxon>Pyramimonadales</taxon>
        <taxon>Pyramimonadaceae</taxon>
        <taxon>Cymbomonas</taxon>
    </lineage>
</organism>
<reference evidence="2 3" key="1">
    <citation type="journal article" date="2015" name="Genome Biol. Evol.">
        <title>Comparative Genomics of a Bacterivorous Green Alga Reveals Evolutionary Causalities and Consequences of Phago-Mixotrophic Mode of Nutrition.</title>
        <authorList>
            <person name="Burns J.A."/>
            <person name="Paasch A."/>
            <person name="Narechania A."/>
            <person name="Kim E."/>
        </authorList>
    </citation>
    <scope>NUCLEOTIDE SEQUENCE [LARGE SCALE GENOMIC DNA]</scope>
    <source>
        <strain evidence="2 3">PLY_AMNH</strain>
    </source>
</reference>
<protein>
    <submittedName>
        <fullName evidence="2">Uncharacterized protein</fullName>
    </submittedName>
</protein>
<dbReference type="Proteomes" id="UP001190700">
    <property type="component" value="Unassembled WGS sequence"/>
</dbReference>
<proteinExistence type="predicted"/>
<feature type="compositionally biased region" description="Basic and acidic residues" evidence="1">
    <location>
        <begin position="208"/>
        <end position="217"/>
    </location>
</feature>
<evidence type="ECO:0000313" key="3">
    <source>
        <dbReference type="Proteomes" id="UP001190700"/>
    </source>
</evidence>
<feature type="region of interest" description="Disordered" evidence="1">
    <location>
        <begin position="382"/>
        <end position="403"/>
    </location>
</feature>
<keyword evidence="3" id="KW-1185">Reference proteome</keyword>
<dbReference type="EMBL" id="LGRX02004059">
    <property type="protein sequence ID" value="KAK3281052.1"/>
    <property type="molecule type" value="Genomic_DNA"/>
</dbReference>
<feature type="region of interest" description="Disordered" evidence="1">
    <location>
        <begin position="317"/>
        <end position="338"/>
    </location>
</feature>
<feature type="region of interest" description="Disordered" evidence="1">
    <location>
        <begin position="201"/>
        <end position="222"/>
    </location>
</feature>
<sequence>MTAPPGATLSLNPNRGTIGSGLEVEFPDGDLNVVLPAEFGSEVQEEYARIAGPPTSSADTFIHSFTTGSIIVETSTNFTSRARAENFVASMKCCVGDIAQQPYFRPYGAPLLLSSNIRSPEEPSPFTEPRVTLTSYRAPPDEADQDEPFVEMWWVAVVLGVLIALPIASWLLRLYFTGELPPGWPLAACLLCRLRAAPPAGPTTPAEQFEKTHKPSEDQQASTLPLMGSPVVAWGVTSAPAQEEQTSGDCVSAFEEGSVLEPPLERPPSCEEPMVVMDVEDGEELHTSVFSADLPTNPALETLSDSTTKGNLDLSPMGETHTAAAAPHGGTGLSVPAIEPGAADSGVADLSAAALDDFEAEEIPIISLDDVNLNEALTEDADVAEDHHRASRGGSGEELDAWRPLSAGSSCSSGGREFVLESGDPRLGKGFIDVVEPVQWAALVPFPVEPEDDRHSPVGLWEDREFVNDIFTPTPTRPPTSQDA</sequence>
<evidence type="ECO:0000256" key="1">
    <source>
        <dbReference type="SAM" id="MobiDB-lite"/>
    </source>
</evidence>
<accession>A0AAE0GN44</accession>
<dbReference type="AlphaFoldDB" id="A0AAE0GN44"/>